<dbReference type="EMBL" id="LR590484">
    <property type="protein sequence ID" value="VTR31534.1"/>
    <property type="molecule type" value="Genomic_DNA"/>
</dbReference>
<dbReference type="RefSeq" id="WP_028072501.1">
    <property type="nucleotide sequence ID" value="NZ_JBPFQZ010000008.1"/>
</dbReference>
<dbReference type="KEGG" id="stha:NCTC11429_00843"/>
<dbReference type="Proteomes" id="UP000308196">
    <property type="component" value="Chromosome"/>
</dbReference>
<protein>
    <submittedName>
        <fullName evidence="1">Uncharacterized protein</fullName>
    </submittedName>
</protein>
<name>A0A4U9UP14_9SPHI</name>
<evidence type="ECO:0000313" key="1">
    <source>
        <dbReference type="EMBL" id="VTR31534.1"/>
    </source>
</evidence>
<dbReference type="AlphaFoldDB" id="A0A4U9UP14"/>
<proteinExistence type="predicted"/>
<organism evidence="1 2">
    <name type="scientific">Sphingobacterium thalpophilum</name>
    <dbReference type="NCBI Taxonomy" id="259"/>
    <lineage>
        <taxon>Bacteria</taxon>
        <taxon>Pseudomonadati</taxon>
        <taxon>Bacteroidota</taxon>
        <taxon>Sphingobacteriia</taxon>
        <taxon>Sphingobacteriales</taxon>
        <taxon>Sphingobacteriaceae</taxon>
        <taxon>Sphingobacterium</taxon>
    </lineage>
</organism>
<accession>A0A4U9UP14</accession>
<gene>
    <name evidence="1" type="ORF">NCTC11429_00843</name>
</gene>
<reference evidence="1 2" key="1">
    <citation type="submission" date="2019-05" db="EMBL/GenBank/DDBJ databases">
        <authorList>
            <consortium name="Pathogen Informatics"/>
        </authorList>
    </citation>
    <scope>NUCLEOTIDE SEQUENCE [LARGE SCALE GENOMIC DNA]</scope>
    <source>
        <strain evidence="1 2">NCTC11429</strain>
    </source>
</reference>
<sequence length="82" mass="9316">MADTRSYDAFLILYNAVNNEVEYPFLTNNSKNSLIAGKQGIIIPGNGKEATYEVHTNKKKPSRIWMAFKIFIKSLFDDITQA</sequence>
<evidence type="ECO:0000313" key="2">
    <source>
        <dbReference type="Proteomes" id="UP000308196"/>
    </source>
</evidence>